<organism evidence="2 3">
    <name type="scientific">Anaeroselena agilis</name>
    <dbReference type="NCBI Taxonomy" id="3063788"/>
    <lineage>
        <taxon>Bacteria</taxon>
        <taxon>Bacillati</taxon>
        <taxon>Bacillota</taxon>
        <taxon>Negativicutes</taxon>
        <taxon>Acetonemataceae</taxon>
        <taxon>Anaeroselena</taxon>
    </lineage>
</organism>
<evidence type="ECO:0000313" key="2">
    <source>
        <dbReference type="EMBL" id="MDT8904094.1"/>
    </source>
</evidence>
<dbReference type="Pfam" id="PF03061">
    <property type="entry name" value="4HBT"/>
    <property type="match status" value="1"/>
</dbReference>
<accession>A0ABU3P4Z6</accession>
<protein>
    <submittedName>
        <fullName evidence="2">PaaI family thioesterase</fullName>
        <ecNumber evidence="2">3.1.2.-</ecNumber>
    </submittedName>
</protein>
<dbReference type="Proteomes" id="UP001254848">
    <property type="component" value="Unassembled WGS sequence"/>
</dbReference>
<keyword evidence="2" id="KW-0378">Hydrolase</keyword>
<keyword evidence="3" id="KW-1185">Reference proteome</keyword>
<evidence type="ECO:0000259" key="1">
    <source>
        <dbReference type="Pfam" id="PF03061"/>
    </source>
</evidence>
<dbReference type="InterPro" id="IPR052061">
    <property type="entry name" value="PTE-AB_protein"/>
</dbReference>
<dbReference type="PANTHER" id="PTHR47260">
    <property type="entry name" value="UPF0644 PROTEIN PB2B4.06"/>
    <property type="match status" value="1"/>
</dbReference>
<feature type="domain" description="Thioesterase" evidence="1">
    <location>
        <begin position="46"/>
        <end position="118"/>
    </location>
</feature>
<evidence type="ECO:0000313" key="3">
    <source>
        <dbReference type="Proteomes" id="UP001254848"/>
    </source>
</evidence>
<name>A0ABU3P4Z6_9FIRM</name>
<dbReference type="Gene3D" id="3.10.129.10">
    <property type="entry name" value="Hotdog Thioesterase"/>
    <property type="match status" value="1"/>
</dbReference>
<proteinExistence type="predicted"/>
<dbReference type="GO" id="GO:0016787">
    <property type="term" value="F:hydrolase activity"/>
    <property type="evidence" value="ECO:0007669"/>
    <property type="project" value="UniProtKB-KW"/>
</dbReference>
<dbReference type="PANTHER" id="PTHR47260:SF1">
    <property type="entry name" value="UPF0644 PROTEIN PB2B4.06"/>
    <property type="match status" value="1"/>
</dbReference>
<dbReference type="CDD" id="cd03443">
    <property type="entry name" value="PaaI_thioesterase"/>
    <property type="match status" value="1"/>
</dbReference>
<reference evidence="2 3" key="1">
    <citation type="submission" date="2023-07" db="EMBL/GenBank/DDBJ databases">
        <title>The novel representative of Negativicutes class, Anaeroselena agilis gen. nov. sp. nov.</title>
        <authorList>
            <person name="Prokofeva M.I."/>
            <person name="Elcheninov A.G."/>
            <person name="Klyukina A."/>
            <person name="Kublanov I.V."/>
            <person name="Frolov E.N."/>
            <person name="Podosokorskaya O.A."/>
        </authorList>
    </citation>
    <scope>NUCLEOTIDE SEQUENCE [LARGE SCALE GENOMIC DNA]</scope>
    <source>
        <strain evidence="2 3">4137-cl</strain>
    </source>
</reference>
<dbReference type="RefSeq" id="WP_413782655.1">
    <property type="nucleotide sequence ID" value="NZ_JAUOZS010000002.1"/>
</dbReference>
<dbReference type="SUPFAM" id="SSF54637">
    <property type="entry name" value="Thioesterase/thiol ester dehydrase-isomerase"/>
    <property type="match status" value="1"/>
</dbReference>
<dbReference type="EC" id="3.1.2.-" evidence="2"/>
<dbReference type="InterPro" id="IPR006683">
    <property type="entry name" value="Thioestr_dom"/>
</dbReference>
<sequence>MGDERNTWCFACGPDNPIGLKLDFAEEGDKYVARFTAGPEHQGYDGIVHGGIVSTLLDEIMARYPYAKGDDTVTARLEIRYRQPTPVGQELTVSGWIVGKRGRIYEMAGTVALADGTVTAEGKATVMAVRK</sequence>
<comment type="caution">
    <text evidence="2">The sequence shown here is derived from an EMBL/GenBank/DDBJ whole genome shotgun (WGS) entry which is preliminary data.</text>
</comment>
<gene>
    <name evidence="2" type="ORF">Q4T40_22900</name>
</gene>
<dbReference type="InterPro" id="IPR029069">
    <property type="entry name" value="HotDog_dom_sf"/>
</dbReference>
<dbReference type="EMBL" id="JAUOZS010000002">
    <property type="protein sequence ID" value="MDT8904094.1"/>
    <property type="molecule type" value="Genomic_DNA"/>
</dbReference>